<comment type="similarity">
    <text evidence="1 3">Belongs to the short-chain dehydrogenases/reductases (SDR) family.</text>
</comment>
<dbReference type="InterPro" id="IPR057326">
    <property type="entry name" value="KR_dom"/>
</dbReference>
<dbReference type="NCBIfam" id="NF004825">
    <property type="entry name" value="PRK06181.1"/>
    <property type="match status" value="1"/>
</dbReference>
<evidence type="ECO:0000256" key="3">
    <source>
        <dbReference type="RuleBase" id="RU000363"/>
    </source>
</evidence>
<dbReference type="GO" id="GO:0016020">
    <property type="term" value="C:membrane"/>
    <property type="evidence" value="ECO:0007669"/>
    <property type="project" value="TreeGrafter"/>
</dbReference>
<keyword evidence="6" id="KW-1185">Reference proteome</keyword>
<feature type="domain" description="Ketoreductase" evidence="4">
    <location>
        <begin position="8"/>
        <end position="191"/>
    </location>
</feature>
<evidence type="ECO:0000256" key="2">
    <source>
        <dbReference type="ARBA" id="ARBA00023002"/>
    </source>
</evidence>
<dbReference type="PANTHER" id="PTHR44196:SF1">
    <property type="entry name" value="DEHYDROGENASE_REDUCTASE SDR FAMILY MEMBER 7B"/>
    <property type="match status" value="1"/>
</dbReference>
<dbReference type="PANTHER" id="PTHR44196">
    <property type="entry name" value="DEHYDROGENASE/REDUCTASE SDR FAMILY MEMBER 7B"/>
    <property type="match status" value="1"/>
</dbReference>
<evidence type="ECO:0000259" key="4">
    <source>
        <dbReference type="SMART" id="SM00822"/>
    </source>
</evidence>
<dbReference type="RefSeq" id="WP_193685501.1">
    <property type="nucleotide sequence ID" value="NZ_CP062941.1"/>
</dbReference>
<dbReference type="PRINTS" id="PR00081">
    <property type="entry name" value="GDHRDH"/>
</dbReference>
<proteinExistence type="inferred from homology"/>
<dbReference type="SMART" id="SM00822">
    <property type="entry name" value="PKS_KR"/>
    <property type="match status" value="1"/>
</dbReference>
<dbReference type="GO" id="GO:0016491">
    <property type="term" value="F:oxidoreductase activity"/>
    <property type="evidence" value="ECO:0007669"/>
    <property type="project" value="UniProtKB-KW"/>
</dbReference>
<dbReference type="InterPro" id="IPR002347">
    <property type="entry name" value="SDR_fam"/>
</dbReference>
<keyword evidence="2" id="KW-0560">Oxidoreductase</keyword>
<dbReference type="Gene3D" id="3.40.50.720">
    <property type="entry name" value="NAD(P)-binding Rossmann-like Domain"/>
    <property type="match status" value="1"/>
</dbReference>
<dbReference type="KEGG" id="mlir:LPB04_15970"/>
<dbReference type="Pfam" id="PF00106">
    <property type="entry name" value="adh_short"/>
    <property type="match status" value="1"/>
</dbReference>
<organism evidence="5 6">
    <name type="scientific">Massilia litorea</name>
    <dbReference type="NCBI Taxonomy" id="2769491"/>
    <lineage>
        <taxon>Bacteria</taxon>
        <taxon>Pseudomonadati</taxon>
        <taxon>Pseudomonadota</taxon>
        <taxon>Betaproteobacteria</taxon>
        <taxon>Burkholderiales</taxon>
        <taxon>Oxalobacteraceae</taxon>
        <taxon>Telluria group</taxon>
        <taxon>Massilia</taxon>
    </lineage>
</organism>
<reference evidence="5 6" key="1">
    <citation type="submission" date="2020-10" db="EMBL/GenBank/DDBJ databases">
        <title>Genome sequencing of Massilia sp. LPB0304.</title>
        <authorList>
            <person name="Kim J."/>
        </authorList>
    </citation>
    <scope>NUCLEOTIDE SEQUENCE [LARGE SCALE GENOMIC DNA]</scope>
    <source>
        <strain evidence="5 6">LPB0304</strain>
    </source>
</reference>
<sequence length="275" mass="28881">MTGARTPRVIIITGASDGIGAEMARQLAAKEGAGLALVLAARNAAQLDAVAAECAAFGAQVLAVPTDVGVQIQCRRLVITAVERFGRIDVLVNNAGRSAHALFEEVEDLGWYEELMRVNLWGSVWCTQAALPHLKDARGSIVAVSSLAGLIGVPGRTAYSATKFAMTGFFEALRAEVKGAGVSVTTAYPGVVATKIRYRGFNAQGEAAGASGLKEEGAMSVEECARLIIEGMNARRREVVMSAKGKLGRFLKLLAPGMVEKMALAALKDEVKPHG</sequence>
<dbReference type="SUPFAM" id="SSF51735">
    <property type="entry name" value="NAD(P)-binding Rossmann-fold domains"/>
    <property type="match status" value="1"/>
</dbReference>
<protein>
    <submittedName>
        <fullName evidence="5">SDR family oxidoreductase</fullName>
    </submittedName>
</protein>
<accession>A0A7L9U0J1</accession>
<dbReference type="InterPro" id="IPR020904">
    <property type="entry name" value="Sc_DH/Rdtase_CS"/>
</dbReference>
<evidence type="ECO:0000256" key="1">
    <source>
        <dbReference type="ARBA" id="ARBA00006484"/>
    </source>
</evidence>
<dbReference type="PROSITE" id="PS00061">
    <property type="entry name" value="ADH_SHORT"/>
    <property type="match status" value="1"/>
</dbReference>
<dbReference type="InterPro" id="IPR036291">
    <property type="entry name" value="NAD(P)-bd_dom_sf"/>
</dbReference>
<evidence type="ECO:0000313" key="5">
    <source>
        <dbReference type="EMBL" id="QOL48458.1"/>
    </source>
</evidence>
<dbReference type="EMBL" id="CP062941">
    <property type="protein sequence ID" value="QOL48458.1"/>
    <property type="molecule type" value="Genomic_DNA"/>
</dbReference>
<name>A0A7L9U0J1_9BURK</name>
<gene>
    <name evidence="5" type="ORF">LPB04_15970</name>
</gene>
<dbReference type="PRINTS" id="PR00080">
    <property type="entry name" value="SDRFAMILY"/>
</dbReference>
<dbReference type="AlphaFoldDB" id="A0A7L9U0J1"/>
<evidence type="ECO:0000313" key="6">
    <source>
        <dbReference type="Proteomes" id="UP000593875"/>
    </source>
</evidence>
<dbReference type="Proteomes" id="UP000593875">
    <property type="component" value="Chromosome"/>
</dbReference>